<name>A0A9X4MEK8_9BACT</name>
<dbReference type="GO" id="GO:0035438">
    <property type="term" value="F:cyclic-di-GMP binding"/>
    <property type="evidence" value="ECO:0007669"/>
    <property type="project" value="InterPro"/>
</dbReference>
<dbReference type="Proteomes" id="UP001154240">
    <property type="component" value="Unassembled WGS sequence"/>
</dbReference>
<dbReference type="EMBL" id="JAPHEH010000001">
    <property type="protein sequence ID" value="MDG4475242.1"/>
    <property type="molecule type" value="Genomic_DNA"/>
</dbReference>
<dbReference type="Pfam" id="PF07238">
    <property type="entry name" value="PilZ"/>
    <property type="match status" value="1"/>
</dbReference>
<proteinExistence type="predicted"/>
<organism evidence="2 3">
    <name type="scientific">Thiovibrio frasassiensis</name>
    <dbReference type="NCBI Taxonomy" id="2984131"/>
    <lineage>
        <taxon>Bacteria</taxon>
        <taxon>Pseudomonadati</taxon>
        <taxon>Thermodesulfobacteriota</taxon>
        <taxon>Desulfobulbia</taxon>
        <taxon>Desulfobulbales</taxon>
        <taxon>Thiovibrionaceae</taxon>
        <taxon>Thiovibrio</taxon>
    </lineage>
</organism>
<dbReference type="AlphaFoldDB" id="A0A9X4MEK8"/>
<gene>
    <name evidence="2" type="ORF">OLX77_03595</name>
</gene>
<reference evidence="2" key="1">
    <citation type="journal article" date="2022" name="bioRxiv">
        <title>Thiovibrio frasassiensisgen. nov., sp. nov., an autotrophic, elemental sulfur disproportionating bacterium isolated from sulfidic karst sediment, and proposal of Thiovibrionaceae fam. nov.</title>
        <authorList>
            <person name="Aronson H."/>
            <person name="Thomas C."/>
            <person name="Bhattacharyya M."/>
            <person name="Eckstein S."/>
            <person name="Jensen S."/>
            <person name="Barco R."/>
            <person name="Macalady J."/>
            <person name="Amend J."/>
        </authorList>
    </citation>
    <scope>NUCLEOTIDE SEQUENCE</scope>
    <source>
        <strain evidence="2">RS19-109</strain>
    </source>
</reference>
<evidence type="ECO:0000259" key="1">
    <source>
        <dbReference type="Pfam" id="PF07238"/>
    </source>
</evidence>
<reference evidence="2" key="2">
    <citation type="submission" date="2022-10" db="EMBL/GenBank/DDBJ databases">
        <authorList>
            <person name="Aronson H.S."/>
        </authorList>
    </citation>
    <scope>NUCLEOTIDE SEQUENCE</scope>
    <source>
        <strain evidence="2">RS19-109</strain>
    </source>
</reference>
<keyword evidence="3" id="KW-1185">Reference proteome</keyword>
<comment type="caution">
    <text evidence="2">The sequence shown here is derived from an EMBL/GenBank/DDBJ whole genome shotgun (WGS) entry which is preliminary data.</text>
</comment>
<sequence length="244" mass="28055">MIGFKNSDEKMSGQWITLENGTQSTESHELIRMALDRLREKRELISLVHTGYQSPKTVIVSYDDRMLEIDKPVDWPGTQEIIHILFKDEAMVWNKVRVQVTHTTENSIFTEFPSTLFRLQRRSNYRVGVPNGSTVMFMHNNEMRQGFQVVDVSANGIFVCTDRFAPLQPGDLLLELAVFFPGAGTGLSAGTYMNISRAKVMRATRGDNKKYCYGILFDLTKGEEETLLQYVRLRERELLRKGMF</sequence>
<accession>A0A9X4MEK8</accession>
<evidence type="ECO:0000313" key="2">
    <source>
        <dbReference type="EMBL" id="MDG4475242.1"/>
    </source>
</evidence>
<dbReference type="InterPro" id="IPR009875">
    <property type="entry name" value="PilZ_domain"/>
</dbReference>
<dbReference type="RefSeq" id="WP_307632217.1">
    <property type="nucleotide sequence ID" value="NZ_JAPHEH010000001.1"/>
</dbReference>
<feature type="domain" description="PilZ" evidence="1">
    <location>
        <begin position="120"/>
        <end position="231"/>
    </location>
</feature>
<evidence type="ECO:0000313" key="3">
    <source>
        <dbReference type="Proteomes" id="UP001154240"/>
    </source>
</evidence>
<dbReference type="Gene3D" id="2.40.10.220">
    <property type="entry name" value="predicted glycosyltransferase like domains"/>
    <property type="match status" value="1"/>
</dbReference>
<protein>
    <submittedName>
        <fullName evidence="2">PilZ domain-containing protein</fullName>
    </submittedName>
</protein>